<feature type="signal peptide" evidence="6">
    <location>
        <begin position="1"/>
        <end position="30"/>
    </location>
</feature>
<dbReference type="PANTHER" id="PTHR31232:SF156">
    <property type="entry name" value="PLANT SELF-INCOMPATIBILITY PROTEIN S1 FAMILY-RELATED"/>
    <property type="match status" value="1"/>
</dbReference>
<sequence length="149" mass="17439">MSMVSALTTSSLLLLVLLVMITTLVGTSSAWSLWPYKHVHVRNELTTAYNGVLHVHCWSKNDDRGVQDVGVGTEFTWRFKPNIFGTTKWTCEVSTDDHRRASFDSYWEDLGQGRREYKENIFWVAEEDGVYLRIIQENRDQYWAKWQSQ</sequence>
<feature type="chain" id="PRO_5043110008" description="S-protein homolog" evidence="6">
    <location>
        <begin position="31"/>
        <end position="149"/>
    </location>
</feature>
<keyword evidence="4 6" id="KW-0964">Secreted</keyword>
<evidence type="ECO:0000256" key="6">
    <source>
        <dbReference type="RuleBase" id="RU367044"/>
    </source>
</evidence>
<gene>
    <name evidence="7" type="ORF">LTRI10_LOCUS3700</name>
</gene>
<dbReference type="GO" id="GO:0060320">
    <property type="term" value="P:rejection of self pollen"/>
    <property type="evidence" value="ECO:0007669"/>
    <property type="project" value="UniProtKB-KW"/>
</dbReference>
<evidence type="ECO:0000256" key="1">
    <source>
        <dbReference type="ARBA" id="ARBA00004613"/>
    </source>
</evidence>
<comment type="similarity">
    <text evidence="2 6">Belongs to the plant self-incompatibility (S1) protein family.</text>
</comment>
<organism evidence="7 8">
    <name type="scientific">Linum trigynum</name>
    <dbReference type="NCBI Taxonomy" id="586398"/>
    <lineage>
        <taxon>Eukaryota</taxon>
        <taxon>Viridiplantae</taxon>
        <taxon>Streptophyta</taxon>
        <taxon>Embryophyta</taxon>
        <taxon>Tracheophyta</taxon>
        <taxon>Spermatophyta</taxon>
        <taxon>Magnoliopsida</taxon>
        <taxon>eudicotyledons</taxon>
        <taxon>Gunneridae</taxon>
        <taxon>Pentapetalae</taxon>
        <taxon>rosids</taxon>
        <taxon>fabids</taxon>
        <taxon>Malpighiales</taxon>
        <taxon>Linaceae</taxon>
        <taxon>Linum</taxon>
    </lineage>
</organism>
<keyword evidence="5 6" id="KW-0732">Signal</keyword>
<dbReference type="EMBL" id="OZ034813">
    <property type="protein sequence ID" value="CAL1355973.1"/>
    <property type="molecule type" value="Genomic_DNA"/>
</dbReference>
<proteinExistence type="inferred from homology"/>
<dbReference type="InterPro" id="IPR010264">
    <property type="entry name" value="Self-incomp_S1"/>
</dbReference>
<dbReference type="PANTHER" id="PTHR31232">
    <property type="match status" value="1"/>
</dbReference>
<evidence type="ECO:0000313" key="7">
    <source>
        <dbReference type="EMBL" id="CAL1355973.1"/>
    </source>
</evidence>
<evidence type="ECO:0000256" key="4">
    <source>
        <dbReference type="ARBA" id="ARBA00022525"/>
    </source>
</evidence>
<keyword evidence="8" id="KW-1185">Reference proteome</keyword>
<name>A0AAV2CJL4_9ROSI</name>
<keyword evidence="3 6" id="KW-0713">Self-incompatibility</keyword>
<protein>
    <recommendedName>
        <fullName evidence="6">S-protein homolog</fullName>
    </recommendedName>
</protein>
<evidence type="ECO:0000256" key="2">
    <source>
        <dbReference type="ARBA" id="ARBA00005581"/>
    </source>
</evidence>
<dbReference type="Pfam" id="PF05938">
    <property type="entry name" value="Self-incomp_S1"/>
    <property type="match status" value="1"/>
</dbReference>
<evidence type="ECO:0000256" key="3">
    <source>
        <dbReference type="ARBA" id="ARBA00022471"/>
    </source>
</evidence>
<evidence type="ECO:0000313" key="8">
    <source>
        <dbReference type="Proteomes" id="UP001497516"/>
    </source>
</evidence>
<dbReference type="Proteomes" id="UP001497516">
    <property type="component" value="Chromosome 1"/>
</dbReference>
<evidence type="ECO:0000256" key="5">
    <source>
        <dbReference type="ARBA" id="ARBA00022729"/>
    </source>
</evidence>
<reference evidence="7 8" key="1">
    <citation type="submission" date="2024-04" db="EMBL/GenBank/DDBJ databases">
        <authorList>
            <person name="Fracassetti M."/>
        </authorList>
    </citation>
    <scope>NUCLEOTIDE SEQUENCE [LARGE SCALE GENOMIC DNA]</scope>
</reference>
<dbReference type="AlphaFoldDB" id="A0AAV2CJL4"/>
<dbReference type="GO" id="GO:0005576">
    <property type="term" value="C:extracellular region"/>
    <property type="evidence" value="ECO:0007669"/>
    <property type="project" value="UniProtKB-SubCell"/>
</dbReference>
<accession>A0AAV2CJL4</accession>
<comment type="subcellular location">
    <subcellularLocation>
        <location evidence="1 6">Secreted</location>
    </subcellularLocation>
</comment>